<dbReference type="OrthoDB" id="124315at2759"/>
<dbReference type="GO" id="GO:0003887">
    <property type="term" value="F:DNA-directed DNA polymerase activity"/>
    <property type="evidence" value="ECO:0007669"/>
    <property type="project" value="UniProtKB-KW"/>
</dbReference>
<dbReference type="GO" id="GO:0006310">
    <property type="term" value="P:DNA recombination"/>
    <property type="evidence" value="ECO:0007669"/>
    <property type="project" value="UniProtKB-KW"/>
</dbReference>
<evidence type="ECO:0000256" key="8">
    <source>
        <dbReference type="ARBA" id="ARBA00022932"/>
    </source>
</evidence>
<dbReference type="EMBL" id="NBNE01001402">
    <property type="protein sequence ID" value="OWZ14155.1"/>
    <property type="molecule type" value="Genomic_DNA"/>
</dbReference>
<dbReference type="InterPro" id="IPR036397">
    <property type="entry name" value="RNaseH_sf"/>
</dbReference>
<dbReference type="GO" id="GO:0016787">
    <property type="term" value="F:hydrolase activity"/>
    <property type="evidence" value="ECO:0007669"/>
    <property type="project" value="UniProtKB-KW"/>
</dbReference>
<keyword evidence="2" id="KW-0479">Metal-binding</keyword>
<protein>
    <recommendedName>
        <fullName evidence="10">Integrase catalytic domain-containing protein</fullName>
    </recommendedName>
</protein>
<dbReference type="Proteomes" id="UP000198211">
    <property type="component" value="Unassembled WGS sequence"/>
</dbReference>
<comment type="caution">
    <text evidence="11">The sequence shown here is derived from an EMBL/GenBank/DDBJ whole genome shotgun (WGS) entry which is preliminary data.</text>
</comment>
<gene>
    <name evidence="11" type="ORF">PHMEG_00012411</name>
</gene>
<keyword evidence="3" id="KW-0255">Endonuclease</keyword>
<evidence type="ECO:0000256" key="4">
    <source>
        <dbReference type="ARBA" id="ARBA00022801"/>
    </source>
</evidence>
<proteinExistence type="predicted"/>
<evidence type="ECO:0000313" key="11">
    <source>
        <dbReference type="EMBL" id="OWZ14155.1"/>
    </source>
</evidence>
<dbReference type="SUPFAM" id="SSF53098">
    <property type="entry name" value="Ribonuclease H-like"/>
    <property type="match status" value="1"/>
</dbReference>
<dbReference type="GO" id="GO:0015074">
    <property type="term" value="P:DNA integration"/>
    <property type="evidence" value="ECO:0007669"/>
    <property type="project" value="UniProtKB-KW"/>
</dbReference>
<sequence>MGDIQKRTGGVSVNACSTRDPNELCEGCAQGEMTVASFQRNIRPNHIKSNAKQHLIHSDVAGPFKKSTPAERRYVVTFIDDFSCFVEVLEQINTIKAEVERQQSGYIRILRTDNGGIVHQKDVPYSPQQNGLAERMNRPLVEKARAMLHYNAVESRWWAETINCAAYLVNRLPAAAHKMTPYERWTGERQPGPSESIWLEWVRSNPESKALSA</sequence>
<accession>A0A225W996</accession>
<keyword evidence="6" id="KW-0229">DNA integration</keyword>
<dbReference type="InterPro" id="IPR012337">
    <property type="entry name" value="RNaseH-like_sf"/>
</dbReference>
<dbReference type="STRING" id="4795.A0A225W996"/>
<evidence type="ECO:0000256" key="1">
    <source>
        <dbReference type="ARBA" id="ARBA00022722"/>
    </source>
</evidence>
<evidence type="ECO:0000313" key="12">
    <source>
        <dbReference type="Proteomes" id="UP000198211"/>
    </source>
</evidence>
<dbReference type="PANTHER" id="PTHR42648:SF11">
    <property type="entry name" value="TRANSPOSON TY4-P GAG-POL POLYPROTEIN"/>
    <property type="match status" value="1"/>
</dbReference>
<organism evidence="11 12">
    <name type="scientific">Phytophthora megakarya</name>
    <dbReference type="NCBI Taxonomy" id="4795"/>
    <lineage>
        <taxon>Eukaryota</taxon>
        <taxon>Sar</taxon>
        <taxon>Stramenopiles</taxon>
        <taxon>Oomycota</taxon>
        <taxon>Peronosporomycetes</taxon>
        <taxon>Peronosporales</taxon>
        <taxon>Peronosporaceae</taxon>
        <taxon>Phytophthora</taxon>
    </lineage>
</organism>
<keyword evidence="9" id="KW-0233">DNA recombination</keyword>
<dbReference type="PANTHER" id="PTHR42648">
    <property type="entry name" value="TRANSPOSASE, PUTATIVE-RELATED"/>
    <property type="match status" value="1"/>
</dbReference>
<dbReference type="PROSITE" id="PS50994">
    <property type="entry name" value="INTEGRASE"/>
    <property type="match status" value="1"/>
</dbReference>
<keyword evidence="8" id="KW-0808">Transferase</keyword>
<evidence type="ECO:0000256" key="7">
    <source>
        <dbReference type="ARBA" id="ARBA00022918"/>
    </source>
</evidence>
<evidence type="ECO:0000256" key="6">
    <source>
        <dbReference type="ARBA" id="ARBA00022908"/>
    </source>
</evidence>
<feature type="domain" description="Integrase catalytic" evidence="10">
    <location>
        <begin position="116"/>
        <end position="189"/>
    </location>
</feature>
<evidence type="ECO:0000256" key="2">
    <source>
        <dbReference type="ARBA" id="ARBA00022723"/>
    </source>
</evidence>
<keyword evidence="7" id="KW-0695">RNA-directed DNA polymerase</keyword>
<dbReference type="AlphaFoldDB" id="A0A225W996"/>
<keyword evidence="5" id="KW-0460">Magnesium</keyword>
<reference evidence="12" key="1">
    <citation type="submission" date="2017-03" db="EMBL/GenBank/DDBJ databases">
        <title>Phytopthora megakarya and P. palmivora, two closely related causual agents of cacao black pod achieved similar genome size and gene model numbers by different mechanisms.</title>
        <authorList>
            <person name="Ali S."/>
            <person name="Shao J."/>
            <person name="Larry D.J."/>
            <person name="Kronmiller B."/>
            <person name="Shen D."/>
            <person name="Strem M.D."/>
            <person name="Melnick R.L."/>
            <person name="Guiltinan M.J."/>
            <person name="Tyler B.M."/>
            <person name="Meinhardt L.W."/>
            <person name="Bailey B.A."/>
        </authorList>
    </citation>
    <scope>NUCLEOTIDE SEQUENCE [LARGE SCALE GENOMIC DNA]</scope>
    <source>
        <strain evidence="12">zdho120</strain>
    </source>
</reference>
<keyword evidence="12" id="KW-1185">Reference proteome</keyword>
<dbReference type="GO" id="GO:0004519">
    <property type="term" value="F:endonuclease activity"/>
    <property type="evidence" value="ECO:0007669"/>
    <property type="project" value="UniProtKB-KW"/>
</dbReference>
<keyword evidence="4" id="KW-0378">Hydrolase</keyword>
<dbReference type="InterPro" id="IPR039537">
    <property type="entry name" value="Retrotran_Ty1/copia-like"/>
</dbReference>
<dbReference type="InterPro" id="IPR001584">
    <property type="entry name" value="Integrase_cat-core"/>
</dbReference>
<dbReference type="GO" id="GO:0003964">
    <property type="term" value="F:RNA-directed DNA polymerase activity"/>
    <property type="evidence" value="ECO:0007669"/>
    <property type="project" value="UniProtKB-KW"/>
</dbReference>
<keyword evidence="8" id="KW-0239">DNA-directed DNA polymerase</keyword>
<keyword evidence="8" id="KW-0548">Nucleotidyltransferase</keyword>
<evidence type="ECO:0000256" key="5">
    <source>
        <dbReference type="ARBA" id="ARBA00022842"/>
    </source>
</evidence>
<dbReference type="Gene3D" id="3.30.420.10">
    <property type="entry name" value="Ribonuclease H-like superfamily/Ribonuclease H"/>
    <property type="match status" value="1"/>
</dbReference>
<dbReference type="GO" id="GO:0046872">
    <property type="term" value="F:metal ion binding"/>
    <property type="evidence" value="ECO:0007669"/>
    <property type="project" value="UniProtKB-KW"/>
</dbReference>
<evidence type="ECO:0000256" key="9">
    <source>
        <dbReference type="ARBA" id="ARBA00023172"/>
    </source>
</evidence>
<evidence type="ECO:0000259" key="10">
    <source>
        <dbReference type="PROSITE" id="PS50994"/>
    </source>
</evidence>
<dbReference type="GO" id="GO:0003676">
    <property type="term" value="F:nucleic acid binding"/>
    <property type="evidence" value="ECO:0007669"/>
    <property type="project" value="InterPro"/>
</dbReference>
<keyword evidence="1" id="KW-0540">Nuclease</keyword>
<name>A0A225W996_9STRA</name>
<evidence type="ECO:0000256" key="3">
    <source>
        <dbReference type="ARBA" id="ARBA00022759"/>
    </source>
</evidence>